<dbReference type="RefSeq" id="WP_135983694.1">
    <property type="nucleotide sequence ID" value="NZ_JAASQM010000002.1"/>
</dbReference>
<evidence type="ECO:0000313" key="2">
    <source>
        <dbReference type="Proteomes" id="UP000309848"/>
    </source>
</evidence>
<dbReference type="OrthoDB" id="7574271at2"/>
<keyword evidence="2" id="KW-1185">Reference proteome</keyword>
<dbReference type="AlphaFoldDB" id="A0A4S1WN29"/>
<dbReference type="EMBL" id="SRXU01000002">
    <property type="protein sequence ID" value="TGX44681.1"/>
    <property type="molecule type" value="Genomic_DNA"/>
</dbReference>
<proteinExistence type="predicted"/>
<evidence type="ECO:0000313" key="1">
    <source>
        <dbReference type="EMBL" id="TGX44681.1"/>
    </source>
</evidence>
<reference evidence="1 2" key="1">
    <citation type="submission" date="2019-04" db="EMBL/GenBank/DDBJ databases">
        <title>Sphingomonas psychrotolerans sp. nov., isolated from soil in the Tianshan Mountains, Xinjiang, China.</title>
        <authorList>
            <person name="Luo Y."/>
            <person name="Sheng H."/>
        </authorList>
    </citation>
    <scope>NUCLEOTIDE SEQUENCE [LARGE SCALE GENOMIC DNA]</scope>
    <source>
        <strain evidence="1 2">KIS18-15</strain>
    </source>
</reference>
<name>A0A4S1WN29_9SPHN</name>
<organism evidence="1 2">
    <name type="scientific">Sphingomonas naasensis</name>
    <dbReference type="NCBI Taxonomy" id="1344951"/>
    <lineage>
        <taxon>Bacteria</taxon>
        <taxon>Pseudomonadati</taxon>
        <taxon>Pseudomonadota</taxon>
        <taxon>Alphaproteobacteria</taxon>
        <taxon>Sphingomonadales</taxon>
        <taxon>Sphingomonadaceae</taxon>
        <taxon>Sphingomonas</taxon>
    </lineage>
</organism>
<accession>A0A4S1WN29</accession>
<comment type="caution">
    <text evidence="1">The sequence shown here is derived from an EMBL/GenBank/DDBJ whole genome shotgun (WGS) entry which is preliminary data.</text>
</comment>
<gene>
    <name evidence="1" type="ORF">E5A74_07945</name>
</gene>
<dbReference type="Proteomes" id="UP000309848">
    <property type="component" value="Unassembled WGS sequence"/>
</dbReference>
<protein>
    <submittedName>
        <fullName evidence="1">Uncharacterized protein</fullName>
    </submittedName>
</protein>
<sequence>MTRTSSFSAPEAQSCAYRVERPRASDAIAVSLRDAFDRESGLPEDMAALLRRLNQILPH</sequence>